<keyword evidence="4 5" id="KW-0472">Membrane</keyword>
<dbReference type="InterPro" id="IPR018086">
    <property type="entry name" value="NADH_UbQ_OxRdtase_su1_CS"/>
</dbReference>
<dbReference type="AlphaFoldDB" id="A0A381XS09"/>
<dbReference type="PROSITE" id="PS00668">
    <property type="entry name" value="COMPLEX1_ND1_2"/>
    <property type="match status" value="1"/>
</dbReference>
<feature type="non-terminal residue" evidence="6">
    <location>
        <position position="1"/>
    </location>
</feature>
<feature type="transmembrane region" description="Helical" evidence="5">
    <location>
        <begin position="124"/>
        <end position="147"/>
    </location>
</feature>
<dbReference type="NCBIfam" id="NF004741">
    <property type="entry name" value="PRK06076.1-2"/>
    <property type="match status" value="1"/>
</dbReference>
<evidence type="ECO:0000256" key="4">
    <source>
        <dbReference type="ARBA" id="ARBA00023136"/>
    </source>
</evidence>
<keyword evidence="2 5" id="KW-0812">Transmembrane</keyword>
<dbReference type="PANTHER" id="PTHR11432:SF3">
    <property type="entry name" value="NADH-UBIQUINONE OXIDOREDUCTASE CHAIN 1"/>
    <property type="match status" value="1"/>
</dbReference>
<feature type="transmembrane region" description="Helical" evidence="5">
    <location>
        <begin position="15"/>
        <end position="43"/>
    </location>
</feature>
<dbReference type="GO" id="GO:0003954">
    <property type="term" value="F:NADH dehydrogenase activity"/>
    <property type="evidence" value="ECO:0007669"/>
    <property type="project" value="TreeGrafter"/>
</dbReference>
<dbReference type="Pfam" id="PF00146">
    <property type="entry name" value="NADHdh"/>
    <property type="match status" value="1"/>
</dbReference>
<feature type="transmembrane region" description="Helical" evidence="5">
    <location>
        <begin position="309"/>
        <end position="330"/>
    </location>
</feature>
<feature type="transmembrane region" description="Helical" evidence="5">
    <location>
        <begin position="245"/>
        <end position="268"/>
    </location>
</feature>
<name>A0A381XS09_9ZZZZ</name>
<dbReference type="GO" id="GO:0009060">
    <property type="term" value="P:aerobic respiration"/>
    <property type="evidence" value="ECO:0007669"/>
    <property type="project" value="TreeGrafter"/>
</dbReference>
<proteinExistence type="inferred from homology"/>
<evidence type="ECO:0000256" key="5">
    <source>
        <dbReference type="SAM" id="Phobius"/>
    </source>
</evidence>
<dbReference type="HAMAP" id="MF_01350">
    <property type="entry name" value="NDH1_NuoH"/>
    <property type="match status" value="1"/>
</dbReference>
<evidence type="ECO:0000313" key="6">
    <source>
        <dbReference type="EMBL" id="SVA67505.1"/>
    </source>
</evidence>
<keyword evidence="3 5" id="KW-1133">Transmembrane helix</keyword>
<evidence type="ECO:0000256" key="3">
    <source>
        <dbReference type="ARBA" id="ARBA00022989"/>
    </source>
</evidence>
<sequence>VILIELIGFGESFGWLATLLAGISISFLIINVMVMATAFYTWFERRMIARFQVRRGPNRNGPFGMLQPFADVLKLIMKEDTIPDEADKPVFTLAPIALLAPTLMIMIVIPFGTFINKDAFLSNLNIGILFIVGVTSVNSIAIFMAGWGSRNKYAILGSMRGAAMLISYEIPMALGITSVLILSGSLAMTEIVRSQSVWFILVMPMGFFVFMAASTAEMSRTPFDQIEAESELGSGYNTEYSGIKFAVLFLAEFMAPIVTAAVVTTLFLGGSQGFDFLPGGIWFALKMFIVIFVLLWFRSTWPRLRIDQIMGFAWKTLFGLGLFNIFLVAVEFMLAREFNQTNNGSLTTDYMLIMSAVNWIITIAVILIMANVVGRKKYTRPEPTPSPLANMGIGGN</sequence>
<dbReference type="InterPro" id="IPR001694">
    <property type="entry name" value="NADH_UbQ_OxRdtase_su1/FPO"/>
</dbReference>
<feature type="transmembrane region" description="Helical" evidence="5">
    <location>
        <begin position="168"/>
        <end position="189"/>
    </location>
</feature>
<evidence type="ECO:0000256" key="2">
    <source>
        <dbReference type="ARBA" id="ARBA00022692"/>
    </source>
</evidence>
<comment type="subcellular location">
    <subcellularLocation>
        <location evidence="1">Membrane</location>
        <topology evidence="1">Multi-pass membrane protein</topology>
    </subcellularLocation>
</comment>
<organism evidence="6">
    <name type="scientific">marine metagenome</name>
    <dbReference type="NCBI Taxonomy" id="408172"/>
    <lineage>
        <taxon>unclassified sequences</taxon>
        <taxon>metagenomes</taxon>
        <taxon>ecological metagenomes</taxon>
    </lineage>
</organism>
<evidence type="ECO:0000256" key="1">
    <source>
        <dbReference type="ARBA" id="ARBA00004141"/>
    </source>
</evidence>
<gene>
    <name evidence="6" type="ORF">METZ01_LOCUS120359</name>
</gene>
<reference evidence="6" key="1">
    <citation type="submission" date="2018-05" db="EMBL/GenBank/DDBJ databases">
        <authorList>
            <person name="Lanie J.A."/>
            <person name="Ng W.-L."/>
            <person name="Kazmierczak K.M."/>
            <person name="Andrzejewski T.M."/>
            <person name="Davidsen T.M."/>
            <person name="Wayne K.J."/>
            <person name="Tettelin H."/>
            <person name="Glass J.I."/>
            <person name="Rusch D."/>
            <person name="Podicherti R."/>
            <person name="Tsui H.-C.T."/>
            <person name="Winkler M.E."/>
        </authorList>
    </citation>
    <scope>NUCLEOTIDE SEQUENCE</scope>
</reference>
<feature type="transmembrane region" description="Helical" evidence="5">
    <location>
        <begin position="195"/>
        <end position="213"/>
    </location>
</feature>
<dbReference type="GO" id="GO:0016020">
    <property type="term" value="C:membrane"/>
    <property type="evidence" value="ECO:0007669"/>
    <property type="project" value="UniProtKB-SubCell"/>
</dbReference>
<feature type="transmembrane region" description="Helical" evidence="5">
    <location>
        <begin position="90"/>
        <end position="112"/>
    </location>
</feature>
<feature type="transmembrane region" description="Helical" evidence="5">
    <location>
        <begin position="350"/>
        <end position="373"/>
    </location>
</feature>
<dbReference type="EMBL" id="UINC01016163">
    <property type="protein sequence ID" value="SVA67505.1"/>
    <property type="molecule type" value="Genomic_DNA"/>
</dbReference>
<accession>A0A381XS09</accession>
<protein>
    <submittedName>
        <fullName evidence="6">Uncharacterized protein</fullName>
    </submittedName>
</protein>
<feature type="transmembrane region" description="Helical" evidence="5">
    <location>
        <begin position="280"/>
        <end position="297"/>
    </location>
</feature>
<dbReference type="PANTHER" id="PTHR11432">
    <property type="entry name" value="NADH DEHYDROGENASE SUBUNIT 1"/>
    <property type="match status" value="1"/>
</dbReference>